<reference evidence="1" key="1">
    <citation type="submission" date="2014-09" db="EMBL/GenBank/DDBJ databases">
        <authorList>
            <person name="Magalhaes I.L.F."/>
            <person name="Oliveira U."/>
            <person name="Santos F.R."/>
            <person name="Vidigal T.H.D.A."/>
            <person name="Brescovit A.D."/>
            <person name="Santos A.J."/>
        </authorList>
    </citation>
    <scope>NUCLEOTIDE SEQUENCE</scope>
    <source>
        <tissue evidence="1">Shoot tissue taken approximately 20 cm above the soil surface</tissue>
    </source>
</reference>
<reference evidence="1" key="2">
    <citation type="journal article" date="2015" name="Data Brief">
        <title>Shoot transcriptome of the giant reed, Arundo donax.</title>
        <authorList>
            <person name="Barrero R.A."/>
            <person name="Guerrero F.D."/>
            <person name="Moolhuijzen P."/>
            <person name="Goolsby J.A."/>
            <person name="Tidwell J."/>
            <person name="Bellgard S.E."/>
            <person name="Bellgard M.I."/>
        </authorList>
    </citation>
    <scope>NUCLEOTIDE SEQUENCE</scope>
    <source>
        <tissue evidence="1">Shoot tissue taken approximately 20 cm above the soil surface</tissue>
    </source>
</reference>
<dbReference type="EMBL" id="GBRH01226026">
    <property type="protein sequence ID" value="JAD71869.1"/>
    <property type="molecule type" value="Transcribed_RNA"/>
</dbReference>
<accession>A0A0A9C6D1</accession>
<sequence length="64" mass="6927">MAVTIKDDNLGLHCIALPLYDIHHALNLLATICPFTMVPSTHLDKAMTNGPPDHTKKLVDVPPG</sequence>
<dbReference type="AlphaFoldDB" id="A0A0A9C6D1"/>
<name>A0A0A9C6D1_ARUDO</name>
<organism evidence="1">
    <name type="scientific">Arundo donax</name>
    <name type="common">Giant reed</name>
    <name type="synonym">Donax arundinaceus</name>
    <dbReference type="NCBI Taxonomy" id="35708"/>
    <lineage>
        <taxon>Eukaryota</taxon>
        <taxon>Viridiplantae</taxon>
        <taxon>Streptophyta</taxon>
        <taxon>Embryophyta</taxon>
        <taxon>Tracheophyta</taxon>
        <taxon>Spermatophyta</taxon>
        <taxon>Magnoliopsida</taxon>
        <taxon>Liliopsida</taxon>
        <taxon>Poales</taxon>
        <taxon>Poaceae</taxon>
        <taxon>PACMAD clade</taxon>
        <taxon>Arundinoideae</taxon>
        <taxon>Arundineae</taxon>
        <taxon>Arundo</taxon>
    </lineage>
</organism>
<evidence type="ECO:0000313" key="1">
    <source>
        <dbReference type="EMBL" id="JAD71869.1"/>
    </source>
</evidence>
<proteinExistence type="predicted"/>
<protein>
    <submittedName>
        <fullName evidence="1">Uncharacterized protein</fullName>
    </submittedName>
</protein>